<dbReference type="EMBL" id="KZ805459">
    <property type="protein sequence ID" value="PVH96623.1"/>
    <property type="molecule type" value="Genomic_DNA"/>
</dbReference>
<dbReference type="GO" id="GO:0008199">
    <property type="term" value="F:ferric iron binding"/>
    <property type="evidence" value="ECO:0007669"/>
    <property type="project" value="InterPro"/>
</dbReference>
<dbReference type="InterPro" id="IPR015889">
    <property type="entry name" value="Intradiol_dOase_core"/>
</dbReference>
<reference evidence="2 3" key="1">
    <citation type="journal article" date="2018" name="Sci. Rep.">
        <title>Comparative genomics provides insights into the lifestyle and reveals functional heterogeneity of dark septate endophytic fungi.</title>
        <authorList>
            <person name="Knapp D.G."/>
            <person name="Nemeth J.B."/>
            <person name="Barry K."/>
            <person name="Hainaut M."/>
            <person name="Henrissat B."/>
            <person name="Johnson J."/>
            <person name="Kuo A."/>
            <person name="Lim J.H.P."/>
            <person name="Lipzen A."/>
            <person name="Nolan M."/>
            <person name="Ohm R.A."/>
            <person name="Tamas L."/>
            <person name="Grigoriev I.V."/>
            <person name="Spatafora J.W."/>
            <person name="Nagy L.G."/>
            <person name="Kovacs G.M."/>
        </authorList>
    </citation>
    <scope>NUCLEOTIDE SEQUENCE [LARGE SCALE GENOMIC DNA]</scope>
    <source>
        <strain evidence="2 3">DSE2036</strain>
    </source>
</reference>
<dbReference type="InterPro" id="IPR000627">
    <property type="entry name" value="Intradiol_dOase_C"/>
</dbReference>
<protein>
    <submittedName>
        <fullName evidence="2">Aromatic compound dioxygenase</fullName>
    </submittedName>
</protein>
<dbReference type="OrthoDB" id="121380at2759"/>
<name>A0A2V1DG96_9PLEO</name>
<dbReference type="AlphaFoldDB" id="A0A2V1DG96"/>
<dbReference type="Gene3D" id="2.60.130.10">
    <property type="entry name" value="Aromatic compound dioxygenase"/>
    <property type="match status" value="1"/>
</dbReference>
<keyword evidence="2" id="KW-0560">Oxidoreductase</keyword>
<keyword evidence="3" id="KW-1185">Reference proteome</keyword>
<gene>
    <name evidence="2" type="ORF">DM02DRAFT_481761</name>
</gene>
<feature type="domain" description="Intradiol ring-cleavage dioxygenases" evidence="1">
    <location>
        <begin position="27"/>
        <end position="120"/>
    </location>
</feature>
<sequence>LFDYRTTDIPGEKQGACILTPESIYGPYWREGQPERQDIRAGQDGIYMRLAVQVIDIGTCIPLEGAQVDVWQANGVGHYSDHAGDWLRGRQRTGKWGTADFDTIFPGHYAGRTTHTHVAVRAKDNKHMMHVGQIYYDDWPRMMVENTEPYKQNESPPTANKDDGVFIEMAASKDYDPFAKWAWLGPNYPHDGIIAWIIMGVNTTATVEQPPPQER</sequence>
<dbReference type="STRING" id="97972.A0A2V1DG96"/>
<evidence type="ECO:0000313" key="3">
    <source>
        <dbReference type="Proteomes" id="UP000244855"/>
    </source>
</evidence>
<dbReference type="GO" id="GO:0016702">
    <property type="term" value="F:oxidoreductase activity, acting on single donors with incorporation of molecular oxygen, incorporation of two atoms of oxygen"/>
    <property type="evidence" value="ECO:0007669"/>
    <property type="project" value="InterPro"/>
</dbReference>
<dbReference type="Pfam" id="PF00775">
    <property type="entry name" value="Dioxygenase_C"/>
    <property type="match status" value="1"/>
</dbReference>
<keyword evidence="2" id="KW-0223">Dioxygenase</keyword>
<dbReference type="SUPFAM" id="SSF49482">
    <property type="entry name" value="Aromatic compound dioxygenase"/>
    <property type="match status" value="1"/>
</dbReference>
<evidence type="ECO:0000259" key="1">
    <source>
        <dbReference type="Pfam" id="PF00775"/>
    </source>
</evidence>
<feature type="non-terminal residue" evidence="2">
    <location>
        <position position="215"/>
    </location>
</feature>
<feature type="non-terminal residue" evidence="2">
    <location>
        <position position="1"/>
    </location>
</feature>
<accession>A0A2V1DG96</accession>
<dbReference type="Proteomes" id="UP000244855">
    <property type="component" value="Unassembled WGS sequence"/>
</dbReference>
<proteinExistence type="predicted"/>
<dbReference type="PANTHER" id="PTHR34315">
    <property type="match status" value="1"/>
</dbReference>
<dbReference type="PANTHER" id="PTHR34315:SF1">
    <property type="entry name" value="INTRADIOL RING-CLEAVAGE DIOXYGENASES DOMAIN-CONTAINING PROTEIN-RELATED"/>
    <property type="match status" value="1"/>
</dbReference>
<organism evidence="2 3">
    <name type="scientific">Periconia macrospinosa</name>
    <dbReference type="NCBI Taxonomy" id="97972"/>
    <lineage>
        <taxon>Eukaryota</taxon>
        <taxon>Fungi</taxon>
        <taxon>Dikarya</taxon>
        <taxon>Ascomycota</taxon>
        <taxon>Pezizomycotina</taxon>
        <taxon>Dothideomycetes</taxon>
        <taxon>Pleosporomycetidae</taxon>
        <taxon>Pleosporales</taxon>
        <taxon>Massarineae</taxon>
        <taxon>Periconiaceae</taxon>
        <taxon>Periconia</taxon>
    </lineage>
</organism>
<evidence type="ECO:0000313" key="2">
    <source>
        <dbReference type="EMBL" id="PVH96623.1"/>
    </source>
</evidence>